<dbReference type="AlphaFoldDB" id="A0A318NPA4"/>
<dbReference type="Proteomes" id="UP000248333">
    <property type="component" value="Unassembled WGS sequence"/>
</dbReference>
<keyword evidence="4" id="KW-1185">Reference proteome</keyword>
<feature type="region of interest" description="Disordered" evidence="1">
    <location>
        <begin position="173"/>
        <end position="196"/>
    </location>
</feature>
<dbReference type="SUPFAM" id="SSF47413">
    <property type="entry name" value="lambda repressor-like DNA-binding domains"/>
    <property type="match status" value="1"/>
</dbReference>
<name>A0A318NPA4_9ACTN</name>
<sequence length="196" mass="21695">MSMNVFTPNASWVKNCPLRMSRASAAFDLRSAADFRCHEGERMEHTSPSSSAHSAASQRFRWELRNCRVRRGLTQRALADLVRFSRETVAAVESGRRFGSHEFALRCDDALRTGGRLAALWPQVAAEQLAADGRRGPRASEPAPLAPQQRGRRDARDPAAVVDAIDELRELIGQVLNGQPDPDDPERPAGPLDDQR</sequence>
<proteinExistence type="predicted"/>
<dbReference type="InterPro" id="IPR010982">
    <property type="entry name" value="Lambda_DNA-bd_dom_sf"/>
</dbReference>
<dbReference type="PROSITE" id="PS50943">
    <property type="entry name" value="HTH_CROC1"/>
    <property type="match status" value="1"/>
</dbReference>
<gene>
    <name evidence="3" type="ORF">C7C45_04245</name>
</gene>
<feature type="domain" description="HTH cro/C1-type" evidence="2">
    <location>
        <begin position="64"/>
        <end position="120"/>
    </location>
</feature>
<dbReference type="GO" id="GO:0003677">
    <property type="term" value="F:DNA binding"/>
    <property type="evidence" value="ECO:0007669"/>
    <property type="project" value="InterPro"/>
</dbReference>
<accession>A0A318NPA4</accession>
<comment type="caution">
    <text evidence="3">The sequence shown here is derived from an EMBL/GenBank/DDBJ whole genome shotgun (WGS) entry which is preliminary data.</text>
</comment>
<dbReference type="InterPro" id="IPR001387">
    <property type="entry name" value="Cro/C1-type_HTH"/>
</dbReference>
<evidence type="ECO:0000259" key="2">
    <source>
        <dbReference type="PROSITE" id="PS50943"/>
    </source>
</evidence>
<feature type="region of interest" description="Disordered" evidence="1">
    <location>
        <begin position="130"/>
        <end position="159"/>
    </location>
</feature>
<dbReference type="CDD" id="cd00093">
    <property type="entry name" value="HTH_XRE"/>
    <property type="match status" value="1"/>
</dbReference>
<dbReference type="SMART" id="SM00530">
    <property type="entry name" value="HTH_XRE"/>
    <property type="match status" value="1"/>
</dbReference>
<dbReference type="Gene3D" id="1.10.260.40">
    <property type="entry name" value="lambda repressor-like DNA-binding domains"/>
    <property type="match status" value="1"/>
</dbReference>
<evidence type="ECO:0000256" key="1">
    <source>
        <dbReference type="SAM" id="MobiDB-lite"/>
    </source>
</evidence>
<reference evidence="3 4" key="1">
    <citation type="submission" date="2018-03" db="EMBL/GenBank/DDBJ databases">
        <title>Bioinformatic expansion and discovery of thiopeptide antibiotics.</title>
        <authorList>
            <person name="Schwalen C.J."/>
            <person name="Hudson G.A."/>
            <person name="Mitchell D.A."/>
        </authorList>
    </citation>
    <scope>NUCLEOTIDE SEQUENCE [LARGE SCALE GENOMIC DNA]</scope>
    <source>
        <strain evidence="3 4">NRRL 8041</strain>
    </source>
</reference>
<evidence type="ECO:0000313" key="4">
    <source>
        <dbReference type="Proteomes" id="UP000248333"/>
    </source>
</evidence>
<evidence type="ECO:0000313" key="3">
    <source>
        <dbReference type="EMBL" id="PYC75092.1"/>
    </source>
</evidence>
<dbReference type="EMBL" id="PYBV01000005">
    <property type="protein sequence ID" value="PYC75092.1"/>
    <property type="molecule type" value="Genomic_DNA"/>
</dbReference>
<organism evidence="3 4">
    <name type="scientific">Micromonospora arborensis</name>
    <dbReference type="NCBI Taxonomy" id="2116518"/>
    <lineage>
        <taxon>Bacteria</taxon>
        <taxon>Bacillati</taxon>
        <taxon>Actinomycetota</taxon>
        <taxon>Actinomycetes</taxon>
        <taxon>Micromonosporales</taxon>
        <taxon>Micromonosporaceae</taxon>
        <taxon>Micromonospora</taxon>
    </lineage>
</organism>
<protein>
    <recommendedName>
        <fullName evidence="2">HTH cro/C1-type domain-containing protein</fullName>
    </recommendedName>
</protein>
<dbReference type="Pfam" id="PF13560">
    <property type="entry name" value="HTH_31"/>
    <property type="match status" value="1"/>
</dbReference>
<dbReference type="OrthoDB" id="5184419at2"/>